<evidence type="ECO:0000313" key="6">
    <source>
        <dbReference type="RefSeq" id="XP_013419962.1"/>
    </source>
</evidence>
<dbReference type="GeneID" id="106180508"/>
<protein>
    <submittedName>
        <fullName evidence="6">Macrophage mannose receptor 1-like</fullName>
    </submittedName>
</protein>
<dbReference type="InterPro" id="IPR001304">
    <property type="entry name" value="C-type_lectin-like"/>
</dbReference>
<dbReference type="RefSeq" id="XP_013419962.1">
    <property type="nucleotide sequence ID" value="XM_013564508.1"/>
</dbReference>
<proteinExistence type="predicted"/>
<keyword evidence="2" id="KW-1133">Transmembrane helix</keyword>
<dbReference type="Pfam" id="PF00059">
    <property type="entry name" value="Lectin_C"/>
    <property type="match status" value="2"/>
</dbReference>
<dbReference type="InterPro" id="IPR050111">
    <property type="entry name" value="C-type_lectin/snaclec_domain"/>
</dbReference>
<accession>A0A1S3KBU0</accession>
<organism evidence="5 6">
    <name type="scientific">Lingula anatina</name>
    <name type="common">Brachiopod</name>
    <name type="synonym">Lingula unguis</name>
    <dbReference type="NCBI Taxonomy" id="7574"/>
    <lineage>
        <taxon>Eukaryota</taxon>
        <taxon>Metazoa</taxon>
        <taxon>Spiralia</taxon>
        <taxon>Lophotrochozoa</taxon>
        <taxon>Brachiopoda</taxon>
        <taxon>Linguliformea</taxon>
        <taxon>Lingulata</taxon>
        <taxon>Lingulida</taxon>
        <taxon>Linguloidea</taxon>
        <taxon>Lingulidae</taxon>
        <taxon>Lingula</taxon>
    </lineage>
</organism>
<dbReference type="SUPFAM" id="SSF56436">
    <property type="entry name" value="C-type lectin-like"/>
    <property type="match status" value="2"/>
</dbReference>
<dbReference type="InterPro" id="IPR016187">
    <property type="entry name" value="CTDL_fold"/>
</dbReference>
<sequence>MAGVTLCHKVGYTVTTLPVLLIAMLLLESVNSCNVAGSSCRNGTCYFVNTEGMMWHNALDHCNNICNGRLAVIRDRDTQIFLHKLTSSKVWLGGKEVNLTDWMWIDQEGALTATTYTHWSGPRVFPYIGQQPDTNNGLKFQPAVALMRLRNTTERFPWLDREYLQTQESGVICEADQKSQVCQGKHSFHWVQNNSRWTDIKDEACIFISVQPERVTWFEGHRLCREAGGKLLKIDNDTVQKNVENRLNNNSGPRYYWIGLVHSEWRWVNDGPINLMFWRPIMYPPYQAGPACLALEGAASDVTRSWLMKDCSETLPYICEYPLDATMPNGPSTTIVVVNPPVTDGLLVITTIKSDEVNMTASVSGTVPVGWGAGLIVVVTLSGIPIVTILAFAGVVIWRRKPLEHITKASDDYTARLNGIYDDIVAVECGMNYERLRRQSDPFYQELVHNTASPDTQDEQASSQAESVDGTYDNPMLEGINGNDAVYTNFPNIAGRNGDVIGNTTEAS</sequence>
<feature type="domain" description="C-type lectin" evidence="4">
    <location>
        <begin position="201"/>
        <end position="320"/>
    </location>
</feature>
<evidence type="ECO:0000259" key="4">
    <source>
        <dbReference type="PROSITE" id="PS50041"/>
    </source>
</evidence>
<feature type="compositionally biased region" description="Polar residues" evidence="1">
    <location>
        <begin position="451"/>
        <end position="466"/>
    </location>
</feature>
<dbReference type="Proteomes" id="UP000085678">
    <property type="component" value="Unplaced"/>
</dbReference>
<feature type="domain" description="C-type lectin" evidence="4">
    <location>
        <begin position="41"/>
        <end position="160"/>
    </location>
</feature>
<dbReference type="InterPro" id="IPR016186">
    <property type="entry name" value="C-type_lectin-like/link_sf"/>
</dbReference>
<reference evidence="6" key="1">
    <citation type="submission" date="2025-08" db="UniProtKB">
        <authorList>
            <consortium name="RefSeq"/>
        </authorList>
    </citation>
    <scope>IDENTIFICATION</scope>
    <source>
        <tissue evidence="6">Gonads</tissue>
    </source>
</reference>
<dbReference type="PANTHER" id="PTHR22803">
    <property type="entry name" value="MANNOSE, PHOSPHOLIPASE, LECTIN RECEPTOR RELATED"/>
    <property type="match status" value="1"/>
</dbReference>
<dbReference type="Gene3D" id="3.10.100.10">
    <property type="entry name" value="Mannose-Binding Protein A, subunit A"/>
    <property type="match status" value="2"/>
</dbReference>
<keyword evidence="3" id="KW-0732">Signal</keyword>
<dbReference type="KEGG" id="lak:106180508"/>
<gene>
    <name evidence="6" type="primary">LOC106180508</name>
</gene>
<feature type="chain" id="PRO_5010360113" evidence="3">
    <location>
        <begin position="33"/>
        <end position="508"/>
    </location>
</feature>
<dbReference type="PROSITE" id="PS50041">
    <property type="entry name" value="C_TYPE_LECTIN_2"/>
    <property type="match status" value="2"/>
</dbReference>
<dbReference type="InParanoid" id="A0A1S3KBU0"/>
<feature type="region of interest" description="Disordered" evidence="1">
    <location>
        <begin position="451"/>
        <end position="474"/>
    </location>
</feature>
<evidence type="ECO:0000313" key="5">
    <source>
        <dbReference type="Proteomes" id="UP000085678"/>
    </source>
</evidence>
<feature type="signal peptide" evidence="3">
    <location>
        <begin position="1"/>
        <end position="32"/>
    </location>
</feature>
<feature type="transmembrane region" description="Helical" evidence="2">
    <location>
        <begin position="369"/>
        <end position="398"/>
    </location>
</feature>
<evidence type="ECO:0000256" key="1">
    <source>
        <dbReference type="SAM" id="MobiDB-lite"/>
    </source>
</evidence>
<dbReference type="OrthoDB" id="6162518at2759"/>
<dbReference type="SMART" id="SM00034">
    <property type="entry name" value="CLECT"/>
    <property type="match status" value="2"/>
</dbReference>
<dbReference type="CDD" id="cd00037">
    <property type="entry name" value="CLECT"/>
    <property type="match status" value="2"/>
</dbReference>
<dbReference type="AlphaFoldDB" id="A0A1S3KBU0"/>
<keyword evidence="5" id="KW-1185">Reference proteome</keyword>
<keyword evidence="2" id="KW-0472">Membrane</keyword>
<keyword evidence="2" id="KW-0812">Transmembrane</keyword>
<evidence type="ECO:0000256" key="3">
    <source>
        <dbReference type="SAM" id="SignalP"/>
    </source>
</evidence>
<name>A0A1S3KBU0_LINAN</name>
<evidence type="ECO:0000256" key="2">
    <source>
        <dbReference type="SAM" id="Phobius"/>
    </source>
</evidence>